<proteinExistence type="predicted"/>
<dbReference type="AlphaFoldDB" id="A0A286GAK0"/>
<sequence>MTIDIFPTLNLLARPGKTPPTLRFARTGTATRVDATGTLAAVAADGLRHDFVRTTGVYRGWRLEGARTNLVLNSLTPAGQNITIGAGTWTLSLVGGGTVTASGAMTGSATEAAPLTQTASAGTVTLALSGDVRGLQLESGAYATSIIPTAGAQVTRGVETARVDATDFALKADEGTLYVQCSTLGIGGLQTALELGDGSADNRIVLRFDPARAPQATIFSGGASQLSLTGSAVAADQTVRMALAYKAGSAAFCIDGGAVQTAAPAAIPAAASLWLGSEGTATDPLNGHVLHAAYFPRRLADADLQLLTR</sequence>
<keyword evidence="2" id="KW-1185">Reference proteome</keyword>
<dbReference type="Proteomes" id="UP000219621">
    <property type="component" value="Unassembled WGS sequence"/>
</dbReference>
<protein>
    <recommendedName>
        <fullName evidence="3">Concanavalin A-like lectin/glucanases superfamily protein</fullName>
    </recommendedName>
</protein>
<dbReference type="EMBL" id="OCNJ01000002">
    <property type="protein sequence ID" value="SOD92520.1"/>
    <property type="molecule type" value="Genomic_DNA"/>
</dbReference>
<dbReference type="OrthoDB" id="7579869at2"/>
<gene>
    <name evidence="1" type="ORF">SAMN05421508_102476</name>
</gene>
<name>A0A286GAK0_9PROT</name>
<evidence type="ECO:0000313" key="1">
    <source>
        <dbReference type="EMBL" id="SOD92520.1"/>
    </source>
</evidence>
<evidence type="ECO:0008006" key="3">
    <source>
        <dbReference type="Google" id="ProtNLM"/>
    </source>
</evidence>
<accession>A0A286GAK0</accession>
<dbReference type="RefSeq" id="WP_097278217.1">
    <property type="nucleotide sequence ID" value="NZ_OCNJ01000002.1"/>
</dbReference>
<organism evidence="1 2">
    <name type="scientific">Caenispirillum bisanense</name>
    <dbReference type="NCBI Taxonomy" id="414052"/>
    <lineage>
        <taxon>Bacteria</taxon>
        <taxon>Pseudomonadati</taxon>
        <taxon>Pseudomonadota</taxon>
        <taxon>Alphaproteobacteria</taxon>
        <taxon>Rhodospirillales</taxon>
        <taxon>Novispirillaceae</taxon>
        <taxon>Caenispirillum</taxon>
    </lineage>
</organism>
<evidence type="ECO:0000313" key="2">
    <source>
        <dbReference type="Proteomes" id="UP000219621"/>
    </source>
</evidence>
<reference evidence="1 2" key="1">
    <citation type="submission" date="2017-09" db="EMBL/GenBank/DDBJ databases">
        <authorList>
            <person name="Ehlers B."/>
            <person name="Leendertz F.H."/>
        </authorList>
    </citation>
    <scope>NUCLEOTIDE SEQUENCE [LARGE SCALE GENOMIC DNA]</scope>
    <source>
        <strain evidence="1 2">USBA 140</strain>
    </source>
</reference>